<dbReference type="InterPro" id="IPR013543">
    <property type="entry name" value="Ca/CaM-dep_prot_kinase-assoc"/>
</dbReference>
<dbReference type="Gene3D" id="3.10.450.50">
    <property type="match status" value="1"/>
</dbReference>
<dbReference type="NCBIfam" id="TIGR02246">
    <property type="entry name" value="SgcJ/EcaC family oxidoreductase"/>
    <property type="match status" value="1"/>
</dbReference>
<dbReference type="Pfam" id="PF08332">
    <property type="entry name" value="CaMKII_AD"/>
    <property type="match status" value="1"/>
</dbReference>
<evidence type="ECO:0000313" key="1">
    <source>
        <dbReference type="EMBL" id="AFI85583.1"/>
    </source>
</evidence>
<organism evidence="1 2">
    <name type="scientific">Methylophaga nitratireducenticrescens</name>
    <dbReference type="NCBI Taxonomy" id="754476"/>
    <lineage>
        <taxon>Bacteria</taxon>
        <taxon>Pseudomonadati</taxon>
        <taxon>Pseudomonadota</taxon>
        <taxon>Gammaproteobacteria</taxon>
        <taxon>Thiotrichales</taxon>
        <taxon>Piscirickettsiaceae</taxon>
        <taxon>Methylophaga</taxon>
    </lineage>
</organism>
<dbReference type="Proteomes" id="UP000009144">
    <property type="component" value="Chromosome"/>
</dbReference>
<dbReference type="STRING" id="754476.Q7A_2801"/>
<accession>I1XMG4</accession>
<evidence type="ECO:0000313" key="2">
    <source>
        <dbReference type="Proteomes" id="UP000009144"/>
    </source>
</evidence>
<dbReference type="GO" id="GO:0005516">
    <property type="term" value="F:calmodulin binding"/>
    <property type="evidence" value="ECO:0007669"/>
    <property type="project" value="InterPro"/>
</dbReference>
<dbReference type="PATRIC" id="fig|754476.3.peg.2748"/>
<dbReference type="InterPro" id="IPR011944">
    <property type="entry name" value="Steroid_delta5-4_isomerase"/>
</dbReference>
<dbReference type="PROSITE" id="PS51257">
    <property type="entry name" value="PROKAR_LIPOPROTEIN"/>
    <property type="match status" value="1"/>
</dbReference>
<dbReference type="OrthoDB" id="953853at2"/>
<name>I1XMG4_METNJ</name>
<dbReference type="AlphaFoldDB" id="I1XMG4"/>
<reference evidence="1 2" key="1">
    <citation type="journal article" date="2012" name="J. Bacteriol.">
        <title>Complete genome sequences of Methylophaga sp. strain JAM1 and Methylophaga sp. strain JAM7.</title>
        <authorList>
            <person name="Villeneuve C."/>
            <person name="Martineau C."/>
            <person name="Mauffrey F."/>
            <person name="Villemur R."/>
        </authorList>
    </citation>
    <scope>NUCLEOTIDE SEQUENCE [LARGE SCALE GENOMIC DNA]</scope>
    <source>
        <strain evidence="1 2">JAM1</strain>
    </source>
</reference>
<dbReference type="KEGG" id="mej:Q7A_2801"/>
<dbReference type="GO" id="GO:0004683">
    <property type="term" value="F:calcium/calmodulin-dependent protein kinase activity"/>
    <property type="evidence" value="ECO:0007669"/>
    <property type="project" value="InterPro"/>
</dbReference>
<dbReference type="eggNOG" id="COG4875">
    <property type="taxonomic scope" value="Bacteria"/>
</dbReference>
<dbReference type="InterPro" id="IPR032710">
    <property type="entry name" value="NTF2-like_dom_sf"/>
</dbReference>
<dbReference type="EMBL" id="CP003390">
    <property type="protein sequence ID" value="AFI85583.1"/>
    <property type="molecule type" value="Genomic_DNA"/>
</dbReference>
<dbReference type="RefSeq" id="WP_014707944.1">
    <property type="nucleotide sequence ID" value="NC_017857.3"/>
</dbReference>
<protein>
    <submittedName>
        <fullName evidence="1">Uncharacterized protein</fullName>
    </submittedName>
</protein>
<reference evidence="1 2" key="2">
    <citation type="journal article" date="2013" name="Int. J. Syst. Evol. Microbiol.">
        <title>Methylophaga nitratireducenticrescens sp. nov. and Methylophaga frappieri sp. nov., isolated from the biofilm of the methanol-fed denitrification system treating the seawater at the Montreal Biodome.</title>
        <authorList>
            <person name="Villeneuve C."/>
            <person name="Martineau C."/>
            <person name="Mauffrey F."/>
            <person name="Villemur R."/>
        </authorList>
    </citation>
    <scope>NUCLEOTIDE SEQUENCE [LARGE SCALE GENOMIC DNA]</scope>
    <source>
        <strain evidence="1 2">JAM1</strain>
    </source>
</reference>
<sequence length="180" mass="20320">MTKSIFLSKPHHKLTFTLALGLMLMACAPEPEVKDIQATEAEIEYLFDRWNNALQTGDATAVAAHYANDAVLLPTVSNQVRTDHEGIRDYFGYFLALQPNGRIDESNITINGNIAIDAGIYTFNVTKDGQEQEVQARYSFVYERQNDGEWLIINHHSSAMPEEMVDEPELMENILIKEQG</sequence>
<keyword evidence="2" id="KW-1185">Reference proteome</keyword>
<dbReference type="HOGENOM" id="CLU_123929_0_0_6"/>
<dbReference type="SUPFAM" id="SSF54427">
    <property type="entry name" value="NTF2-like"/>
    <property type="match status" value="1"/>
</dbReference>
<gene>
    <name evidence="1" type="ordered locus">Q7A_2801</name>
</gene>
<proteinExistence type="predicted"/>